<feature type="transmembrane region" description="Helical" evidence="8">
    <location>
        <begin position="131"/>
        <end position="155"/>
    </location>
</feature>
<evidence type="ECO:0000256" key="2">
    <source>
        <dbReference type="ARBA" id="ARBA00009261"/>
    </source>
</evidence>
<keyword evidence="6 8" id="KW-1133">Transmembrane helix</keyword>
<evidence type="ECO:0000256" key="4">
    <source>
        <dbReference type="ARBA" id="ARBA00022475"/>
    </source>
</evidence>
<dbReference type="NCBIfam" id="TIGR00835">
    <property type="entry name" value="agcS"/>
    <property type="match status" value="1"/>
</dbReference>
<protein>
    <submittedName>
        <fullName evidence="9">Amino acid carrier protein</fullName>
    </submittedName>
</protein>
<comment type="caution">
    <text evidence="8">Lacks conserved residue(s) required for the propagation of feature annotation.</text>
</comment>
<keyword evidence="3 8" id="KW-0813">Transport</keyword>
<reference evidence="9 10" key="1">
    <citation type="submission" date="2024-03" db="EMBL/GenBank/DDBJ databases">
        <title>Human intestinal bacterial collection.</title>
        <authorList>
            <person name="Pauvert C."/>
            <person name="Hitch T.C.A."/>
            <person name="Clavel T."/>
        </authorList>
    </citation>
    <scope>NUCLEOTIDE SEQUENCE [LARGE SCALE GENOMIC DNA]</scope>
    <source>
        <strain evidence="9 10">CLA-AA-H132</strain>
    </source>
</reference>
<dbReference type="PRINTS" id="PR00175">
    <property type="entry name" value="NAALASMPORT"/>
</dbReference>
<organism evidence="9 10">
    <name type="scientific">Laedolimicola intestinihominis</name>
    <dbReference type="NCBI Taxonomy" id="3133166"/>
    <lineage>
        <taxon>Bacteria</taxon>
        <taxon>Bacillati</taxon>
        <taxon>Bacillota</taxon>
        <taxon>Clostridia</taxon>
        <taxon>Lachnospirales</taxon>
        <taxon>Lachnospiraceae</taxon>
        <taxon>Laedolimicola</taxon>
    </lineage>
</organism>
<dbReference type="Proteomes" id="UP001438008">
    <property type="component" value="Unassembled WGS sequence"/>
</dbReference>
<dbReference type="EMBL" id="JBBMFE010000019">
    <property type="protein sequence ID" value="MEQ2473878.1"/>
    <property type="molecule type" value="Genomic_DNA"/>
</dbReference>
<evidence type="ECO:0000313" key="10">
    <source>
        <dbReference type="Proteomes" id="UP001438008"/>
    </source>
</evidence>
<comment type="similarity">
    <text evidence="2 8">Belongs to the alanine or glycine:cation symporter (AGCS) (TC 2.A.25) family.</text>
</comment>
<feature type="transmembrane region" description="Helical" evidence="8">
    <location>
        <begin position="81"/>
        <end position="102"/>
    </location>
</feature>
<comment type="caution">
    <text evidence="9">The sequence shown here is derived from an EMBL/GenBank/DDBJ whole genome shotgun (WGS) entry which is preliminary data.</text>
</comment>
<gene>
    <name evidence="9" type="ORF">WMO29_15505</name>
</gene>
<keyword evidence="8" id="KW-0769">Symport</keyword>
<name>A0ABV1FLG1_9FIRM</name>
<evidence type="ECO:0000256" key="7">
    <source>
        <dbReference type="ARBA" id="ARBA00023136"/>
    </source>
</evidence>
<feature type="transmembrane region" description="Helical" evidence="8">
    <location>
        <begin position="286"/>
        <end position="307"/>
    </location>
</feature>
<accession>A0ABV1FLG1</accession>
<evidence type="ECO:0000256" key="5">
    <source>
        <dbReference type="ARBA" id="ARBA00022692"/>
    </source>
</evidence>
<sequence>MLLLLFGTHLFLTWKTGLIQRKLPLAIRLSLTPDAAVGAETGNGDGGLSPFASLTTALASSLGVGNIVGMGTAVALGGPGAVFWCWITGFFGIATTYGEALLSLKFRVYTPDGQPAGGPMYVLEYGLRRKFAAVLFAVCGVLASFGIGCAVQVHAMADTLPVPPIITGLAVGLLTCFVIFGGNQAISRVCEKLVPFMTLFYLLGCLMILVANRAFLLPACRLILKCAFAPRAVSGGMAGSGLLLAARYGVARGLFTNEAGMGSAPLAAAAARCSDPVRQALVASTATFWDTLVVCLITGLVIVSHLLAREPALLASGVALSGSSFTWRAFSAIPCLGQPVLLFSIVTFAYATILGWSFYGERCLTYLFGPKALFPYRLCWIFTLVFAPMLELPMIFEISDLPNALMALPNLLGLLLLADVIRDETRIYFSGK</sequence>
<feature type="transmembrane region" description="Helical" evidence="8">
    <location>
        <begin position="378"/>
        <end position="396"/>
    </location>
</feature>
<dbReference type="InterPro" id="IPR001463">
    <property type="entry name" value="Na/Ala_symport"/>
</dbReference>
<feature type="transmembrane region" description="Helical" evidence="8">
    <location>
        <begin position="336"/>
        <end position="358"/>
    </location>
</feature>
<evidence type="ECO:0000256" key="8">
    <source>
        <dbReference type="RuleBase" id="RU363064"/>
    </source>
</evidence>
<keyword evidence="7 8" id="KW-0472">Membrane</keyword>
<keyword evidence="4 8" id="KW-1003">Cell membrane</keyword>
<dbReference type="Pfam" id="PF01235">
    <property type="entry name" value="Na_Ala_symp"/>
    <property type="match status" value="1"/>
</dbReference>
<comment type="subcellular location">
    <subcellularLocation>
        <location evidence="1 8">Cell membrane</location>
        <topology evidence="1 8">Multi-pass membrane protein</topology>
    </subcellularLocation>
</comment>
<evidence type="ECO:0000256" key="6">
    <source>
        <dbReference type="ARBA" id="ARBA00022989"/>
    </source>
</evidence>
<feature type="transmembrane region" description="Helical" evidence="8">
    <location>
        <begin position="161"/>
        <end position="181"/>
    </location>
</feature>
<evidence type="ECO:0000313" key="9">
    <source>
        <dbReference type="EMBL" id="MEQ2473878.1"/>
    </source>
</evidence>
<feature type="transmembrane region" description="Helical" evidence="8">
    <location>
        <begin position="193"/>
        <end position="215"/>
    </location>
</feature>
<evidence type="ECO:0000256" key="3">
    <source>
        <dbReference type="ARBA" id="ARBA00022448"/>
    </source>
</evidence>
<keyword evidence="5 8" id="KW-0812">Transmembrane</keyword>
<dbReference type="PANTHER" id="PTHR30330">
    <property type="entry name" value="AGSS FAMILY TRANSPORTER, SODIUM-ALANINE"/>
    <property type="match status" value="1"/>
</dbReference>
<keyword evidence="10" id="KW-1185">Reference proteome</keyword>
<proteinExistence type="inferred from homology"/>
<dbReference type="PANTHER" id="PTHR30330:SF3">
    <property type="entry name" value="TRANSCRIPTIONAL REGULATOR, LRP FAMILY"/>
    <property type="match status" value="1"/>
</dbReference>
<evidence type="ECO:0000256" key="1">
    <source>
        <dbReference type="ARBA" id="ARBA00004651"/>
    </source>
</evidence>